<name>A0ABX3TBR4_9MYCO</name>
<reference evidence="1 2" key="1">
    <citation type="submission" date="2017-02" db="EMBL/GenBank/DDBJ databases">
        <title>The new phylogeny of genus Mycobacterium.</title>
        <authorList>
            <person name="Tortoli E."/>
            <person name="Trovato A."/>
            <person name="Cirillo D.M."/>
        </authorList>
    </citation>
    <scope>NUCLEOTIDE SEQUENCE [LARGE SCALE GENOMIC DNA]</scope>
    <source>
        <strain evidence="1 2">CCUG 56329</strain>
    </source>
</reference>
<dbReference type="RefSeq" id="WP_158085096.1">
    <property type="nucleotide sequence ID" value="NZ_MVIL01001132.1"/>
</dbReference>
<dbReference type="InterPro" id="IPR027417">
    <property type="entry name" value="P-loop_NTPase"/>
</dbReference>
<organism evidence="1 2">
    <name type="scientific">Mycobacterium timonense</name>
    <dbReference type="NCBI Taxonomy" id="701043"/>
    <lineage>
        <taxon>Bacteria</taxon>
        <taxon>Bacillati</taxon>
        <taxon>Actinomycetota</taxon>
        <taxon>Actinomycetes</taxon>
        <taxon>Mycobacteriales</taxon>
        <taxon>Mycobacteriaceae</taxon>
        <taxon>Mycobacterium</taxon>
        <taxon>Mycobacterium avium complex (MAC)</taxon>
    </lineage>
</organism>
<comment type="caution">
    <text evidence="1">The sequence shown here is derived from an EMBL/GenBank/DDBJ whole genome shotgun (WGS) entry which is preliminary data.</text>
</comment>
<sequence>MGLSIFLARTELLGAPVVVLDDPIPGSDADHRLTFVQNTLGQLLNADTQVIMTTFDSKLAEWAQTNHGGSDY</sequence>
<evidence type="ECO:0000313" key="2">
    <source>
        <dbReference type="Proteomes" id="UP000192847"/>
    </source>
</evidence>
<evidence type="ECO:0008006" key="3">
    <source>
        <dbReference type="Google" id="ProtNLM"/>
    </source>
</evidence>
<accession>A0ABX3TBR4</accession>
<dbReference type="Proteomes" id="UP000192847">
    <property type="component" value="Unassembled WGS sequence"/>
</dbReference>
<keyword evidence="2" id="KW-1185">Reference proteome</keyword>
<proteinExistence type="predicted"/>
<gene>
    <name evidence="1" type="ORF">BST46_31230</name>
</gene>
<protein>
    <recommendedName>
        <fullName evidence="3">DNA replication and repair protein RecF</fullName>
    </recommendedName>
</protein>
<evidence type="ECO:0000313" key="1">
    <source>
        <dbReference type="EMBL" id="ORB72693.1"/>
    </source>
</evidence>
<dbReference type="SUPFAM" id="SSF52540">
    <property type="entry name" value="P-loop containing nucleoside triphosphate hydrolases"/>
    <property type="match status" value="1"/>
</dbReference>
<dbReference type="Gene3D" id="3.40.50.300">
    <property type="entry name" value="P-loop containing nucleotide triphosphate hydrolases"/>
    <property type="match status" value="1"/>
</dbReference>
<dbReference type="EMBL" id="MVIL01001132">
    <property type="protein sequence ID" value="ORB72693.1"/>
    <property type="molecule type" value="Genomic_DNA"/>
</dbReference>
<feature type="non-terminal residue" evidence="1">
    <location>
        <position position="72"/>
    </location>
</feature>